<evidence type="ECO:0000313" key="2">
    <source>
        <dbReference type="EMBL" id="ACM22943.1"/>
    </source>
</evidence>
<dbReference type="HOGENOM" id="CLU_993703_0_0_0"/>
<feature type="region of interest" description="Disordered" evidence="1">
    <location>
        <begin position="231"/>
        <end position="280"/>
    </location>
</feature>
<evidence type="ECO:0000313" key="3">
    <source>
        <dbReference type="Proteomes" id="UP000000445"/>
    </source>
</evidence>
<sequence length="280" mass="29548">MKKLLLVLLVVSFLLYGCLRTPPVVKEMVSVDGNLSDWGEKVKSDPTDDSKWGADNELLKAGLLFDGENVYISGEYVLGGDGNQNVFLALIDLVGVSGAQEVSYTGLNGATREFKNSQGDIDIIVEVAQNNSYKVWRVAQDGTLTEITDQVSAQFGTGSTIVELSIPITEQVDQVKAVFAISGGTGGGKQWIGDFYPNQPDHDATSDGGLTQPASVVNFVVCDSQGNVTEEINQTEPTPSEEQPAPQPTATITVDGDLSDLGTPVATSTNPGGGNGADLY</sequence>
<feature type="compositionally biased region" description="Gly residues" evidence="1">
    <location>
        <begin position="271"/>
        <end position="280"/>
    </location>
</feature>
<dbReference type="EMBL" id="CP000916">
    <property type="protein sequence ID" value="ACM22943.1"/>
    <property type="molecule type" value="Genomic_DNA"/>
</dbReference>
<dbReference type="PROSITE" id="PS51257">
    <property type="entry name" value="PROKAR_LIPOPROTEIN"/>
    <property type="match status" value="1"/>
</dbReference>
<reference evidence="2 3" key="1">
    <citation type="journal article" date="2009" name="Biosci. Biotechnol. Biochem.">
        <title>WeGAS: a web-based microbial genome annotation system.</title>
        <authorList>
            <person name="Lee D."/>
            <person name="Seo H."/>
            <person name="Park C."/>
            <person name="Park K."/>
        </authorList>
    </citation>
    <scope>NUCLEOTIDE SEQUENCE [LARGE SCALE GENOMIC DNA]</scope>
    <source>
        <strain evidence="3">ATCC 49049 / DSM 4359 / NBRC 107923 / NS-E</strain>
    </source>
</reference>
<accession>B9K7L0</accession>
<evidence type="ECO:0008006" key="4">
    <source>
        <dbReference type="Google" id="ProtNLM"/>
    </source>
</evidence>
<keyword evidence="3" id="KW-1185">Reference proteome</keyword>
<name>B9K7L0_THENN</name>
<gene>
    <name evidence="2" type="ordered locus">CTN_0767</name>
</gene>
<evidence type="ECO:0000256" key="1">
    <source>
        <dbReference type="SAM" id="MobiDB-lite"/>
    </source>
</evidence>
<organism evidence="2 3">
    <name type="scientific">Thermotoga neapolitana (strain ATCC 49049 / DSM 4359 / NBRC 107923 / NS-E)</name>
    <dbReference type="NCBI Taxonomy" id="309803"/>
    <lineage>
        <taxon>Bacteria</taxon>
        <taxon>Thermotogati</taxon>
        <taxon>Thermotogota</taxon>
        <taxon>Thermotogae</taxon>
        <taxon>Thermotogales</taxon>
        <taxon>Thermotogaceae</taxon>
        <taxon>Thermotoga</taxon>
    </lineage>
</organism>
<dbReference type="STRING" id="309803.CTN_0767"/>
<dbReference type="eggNOG" id="COG1572">
    <property type="taxonomic scope" value="Bacteria"/>
</dbReference>
<proteinExistence type="predicted"/>
<dbReference type="KEGG" id="tna:CTN_0767"/>
<dbReference type="RefSeq" id="WP_015919260.1">
    <property type="nucleotide sequence ID" value="NC_011978.1"/>
</dbReference>
<dbReference type="Proteomes" id="UP000000445">
    <property type="component" value="Chromosome"/>
</dbReference>
<dbReference type="AlphaFoldDB" id="B9K7L0"/>
<feature type="compositionally biased region" description="Polar residues" evidence="1">
    <location>
        <begin position="231"/>
        <end position="241"/>
    </location>
</feature>
<protein>
    <recommendedName>
        <fullName evidence="4">Lipoprotein</fullName>
    </recommendedName>
</protein>